<dbReference type="GO" id="GO:0005886">
    <property type="term" value="C:plasma membrane"/>
    <property type="evidence" value="ECO:0007669"/>
    <property type="project" value="TreeGrafter"/>
</dbReference>
<dbReference type="AlphaFoldDB" id="A0A9P1NA25"/>
<dbReference type="Pfam" id="PF10319">
    <property type="entry name" value="7TM_GPCR_Srj"/>
    <property type="match status" value="1"/>
</dbReference>
<dbReference type="InterPro" id="IPR019428">
    <property type="entry name" value="7TM_GPCR_serpentine_rcpt_Str"/>
</dbReference>
<evidence type="ECO:0000313" key="2">
    <source>
        <dbReference type="EMBL" id="CAI5453372.1"/>
    </source>
</evidence>
<dbReference type="InterPro" id="IPR019423">
    <property type="entry name" value="7TM_GPCR_serpentine_rcpt_Srj"/>
</dbReference>
<dbReference type="OrthoDB" id="2101615at2759"/>
<feature type="transmembrane region" description="Helical" evidence="1">
    <location>
        <begin position="193"/>
        <end position="219"/>
    </location>
</feature>
<dbReference type="SUPFAM" id="SSF81321">
    <property type="entry name" value="Family A G protein-coupled receptor-like"/>
    <property type="match status" value="1"/>
</dbReference>
<proteinExistence type="predicted"/>
<organism evidence="2 3">
    <name type="scientific">Caenorhabditis angaria</name>
    <dbReference type="NCBI Taxonomy" id="860376"/>
    <lineage>
        <taxon>Eukaryota</taxon>
        <taxon>Metazoa</taxon>
        <taxon>Ecdysozoa</taxon>
        <taxon>Nematoda</taxon>
        <taxon>Chromadorea</taxon>
        <taxon>Rhabditida</taxon>
        <taxon>Rhabditina</taxon>
        <taxon>Rhabditomorpha</taxon>
        <taxon>Rhabditoidea</taxon>
        <taxon>Rhabditidae</taxon>
        <taxon>Peloderinae</taxon>
        <taxon>Caenorhabditis</taxon>
    </lineage>
</organism>
<feature type="transmembrane region" description="Helical" evidence="1">
    <location>
        <begin position="118"/>
        <end position="135"/>
    </location>
</feature>
<dbReference type="PANTHER" id="PTHR22943:SF248">
    <property type="entry name" value="SEVEN TM RECEPTOR"/>
    <property type="match status" value="1"/>
</dbReference>
<reference evidence="2" key="1">
    <citation type="submission" date="2022-11" db="EMBL/GenBank/DDBJ databases">
        <authorList>
            <person name="Kikuchi T."/>
        </authorList>
    </citation>
    <scope>NUCLEOTIDE SEQUENCE</scope>
    <source>
        <strain evidence="2">PS1010</strain>
    </source>
</reference>
<feature type="transmembrane region" description="Helical" evidence="1">
    <location>
        <begin position="225"/>
        <end position="242"/>
    </location>
</feature>
<name>A0A9P1NA25_9PELO</name>
<dbReference type="EMBL" id="CANHGI010000005">
    <property type="protein sequence ID" value="CAI5453372.1"/>
    <property type="molecule type" value="Genomic_DNA"/>
</dbReference>
<keyword evidence="1" id="KW-1133">Transmembrane helix</keyword>
<dbReference type="GO" id="GO:0042048">
    <property type="term" value="P:olfactory behavior"/>
    <property type="evidence" value="ECO:0007669"/>
    <property type="project" value="TreeGrafter"/>
</dbReference>
<feature type="transmembrane region" description="Helical" evidence="1">
    <location>
        <begin position="12"/>
        <end position="31"/>
    </location>
</feature>
<evidence type="ECO:0000313" key="3">
    <source>
        <dbReference type="Proteomes" id="UP001152747"/>
    </source>
</evidence>
<keyword evidence="1" id="KW-0472">Membrane</keyword>
<comment type="caution">
    <text evidence="2">The sequence shown here is derived from an EMBL/GenBank/DDBJ whole genome shotgun (WGS) entry which is preliminary data.</text>
</comment>
<evidence type="ECO:0008006" key="4">
    <source>
        <dbReference type="Google" id="ProtNLM"/>
    </source>
</evidence>
<dbReference type="Proteomes" id="UP001152747">
    <property type="component" value="Unassembled WGS sequence"/>
</dbReference>
<protein>
    <recommendedName>
        <fullName evidence="4">Seven TM Receptor</fullName>
    </recommendedName>
</protein>
<keyword evidence="3" id="KW-1185">Reference proteome</keyword>
<accession>A0A9P1NA25</accession>
<keyword evidence="1" id="KW-0812">Transmembrane</keyword>
<dbReference type="Pfam" id="PF10326">
    <property type="entry name" value="7TM_GPCR_Str"/>
    <property type="match status" value="1"/>
</dbReference>
<evidence type="ECO:0000256" key="1">
    <source>
        <dbReference type="SAM" id="Phobius"/>
    </source>
</evidence>
<feature type="transmembrane region" description="Helical" evidence="1">
    <location>
        <begin position="43"/>
        <end position="67"/>
    </location>
</feature>
<gene>
    <name evidence="2" type="ORF">CAMP_LOCUS16009</name>
</gene>
<dbReference type="Gene3D" id="1.20.1070.10">
    <property type="entry name" value="Rhodopsin 7-helix transmembrane proteins"/>
    <property type="match status" value="1"/>
</dbReference>
<feature type="transmembrane region" description="Helical" evidence="1">
    <location>
        <begin position="155"/>
        <end position="173"/>
    </location>
</feature>
<dbReference type="GO" id="GO:0038022">
    <property type="term" value="F:G protein-coupled olfactory receptor activity"/>
    <property type="evidence" value="ECO:0007669"/>
    <property type="project" value="TreeGrafter"/>
</dbReference>
<sequence length="286" mass="32703">MSDWTRLQHFIQLSSAGFSMFSNSLLIFLVIKKSPKALGVYKYFIIYTAFFEMFYSIIDIIVSPVRFSGNGKFQLGKTIVMFLVPLLLGLLWTLCPYFLASMSELKSNHVRENMLDQLGIDVVETVYVGFLFYLKDEFGARHLNSETVFLNLLEMGSLALTMCAIIYFGVRCYKNIQKSLTISTAHRNLQKQLFLALVIQTLIPILLLNLPVMITYIFVIFERALGAWSGILTITIAIYPAIDPLPNIFIIQSYRKAFKEYLQKFLRCGKNNRISDISIEVTAITC</sequence>
<dbReference type="PANTHER" id="PTHR22943">
    <property type="entry name" value="7-TRANSMEMBRANE DOMAIN RECEPTOR C.ELEGANS"/>
    <property type="match status" value="1"/>
</dbReference>
<feature type="transmembrane region" description="Helical" evidence="1">
    <location>
        <begin position="79"/>
        <end position="98"/>
    </location>
</feature>